<feature type="region of interest" description="Disordered" evidence="2">
    <location>
        <begin position="314"/>
        <end position="343"/>
    </location>
</feature>
<dbReference type="GO" id="GO:0004866">
    <property type="term" value="F:endopeptidase inhibitor activity"/>
    <property type="evidence" value="ECO:0007669"/>
    <property type="project" value="InterPro"/>
</dbReference>
<dbReference type="Proteomes" id="UP000694542">
    <property type="component" value="Chromosome X"/>
</dbReference>
<accession>A0A8C0N063</accession>
<protein>
    <recommendedName>
        <fullName evidence="6">Proprotein convertase subtilisin/kexin type 1 inhibitor</fullName>
    </recommendedName>
</protein>
<dbReference type="AlphaFoldDB" id="A0A8C0N063"/>
<evidence type="ECO:0008006" key="6">
    <source>
        <dbReference type="Google" id="ProtNLM"/>
    </source>
</evidence>
<evidence type="ECO:0000256" key="2">
    <source>
        <dbReference type="SAM" id="MobiDB-lite"/>
    </source>
</evidence>
<keyword evidence="1" id="KW-0175">Coiled coil</keyword>
<dbReference type="InterPro" id="IPR010832">
    <property type="entry name" value="ProSAAS"/>
</dbReference>
<dbReference type="Proteomes" id="UP000694429">
    <property type="component" value="Unassembled WGS sequence"/>
</dbReference>
<name>A0A8C0N063_CANLF</name>
<reference evidence="3" key="2">
    <citation type="submission" date="2025-05" db="UniProtKB">
        <authorList>
            <consortium name="Ensembl"/>
        </authorList>
    </citation>
    <scope>IDENTIFICATION</scope>
</reference>
<evidence type="ECO:0000313" key="5">
    <source>
        <dbReference type="Proteomes" id="UP000694429"/>
    </source>
</evidence>
<dbReference type="PANTHER" id="PTHR15531:SF0">
    <property type="entry name" value="PROSAAS"/>
    <property type="match status" value="1"/>
</dbReference>
<sequence>MDKIYSILYLCSPTVASNCLSSEQSLLSPPQGGRGGDQTPFHSIESILPAYLLWDREVCCPGNCPSTAMATASACSSSPPCPSGISMATGRMEALLELPGCACVEWRERGWAGEGRAPRRAQPQSSAALPARPGAAHLPASPPVRSPARWGSMAWSPLLGGPRAGGVGLLVLLLLGLLRPPPAFCARPVKEPRGLGAASSPLAEAGAPRRFRRAVPRGEAAGAVQELARALAHLLEAERQERARAEAQEAEDQQARVLAQLLRAWGAPRASDPAPGLEDDPEAPAAQLARALLRARLDPAALAAQLVPAPAPAAALRPRPPVYDDGPVGPEAEDASDDTPDVDPELLRYLLGRILAGSGDPEAVAAPRRLRRAADQDLGPEVPPEGVLGALLRVKRLETPSPQAPVRRLLPP</sequence>
<dbReference type="Pfam" id="PF07259">
    <property type="entry name" value="ProSAAS"/>
    <property type="match status" value="1"/>
</dbReference>
<reference evidence="4" key="1">
    <citation type="submission" date="2018-10" db="EMBL/GenBank/DDBJ databases">
        <title>De novo assembly of a Great Dane genome.</title>
        <authorList>
            <person name="Kidd J.M."/>
            <person name="Pendleton A.L."/>
            <person name="Shen F."/>
            <person name="Emery S."/>
        </authorList>
    </citation>
    <scope>NUCLEOTIDE SEQUENCE [LARGE SCALE GENOMIC DNA]</scope>
    <source>
        <strain evidence="4">Great Dane</strain>
    </source>
</reference>
<feature type="coiled-coil region" evidence="1">
    <location>
        <begin position="228"/>
        <end position="260"/>
    </location>
</feature>
<dbReference type="Ensembl" id="ENSCAFT00030016041.1">
    <property type="protein sequence ID" value="ENSCAFP00030013995.1"/>
    <property type="gene ID" value="ENSCAFG00030008705.1"/>
</dbReference>
<organism evidence="3 5">
    <name type="scientific">Canis lupus familiaris</name>
    <name type="common">Dog</name>
    <name type="synonym">Canis familiaris</name>
    <dbReference type="NCBI Taxonomy" id="9615"/>
    <lineage>
        <taxon>Eukaryota</taxon>
        <taxon>Metazoa</taxon>
        <taxon>Chordata</taxon>
        <taxon>Craniata</taxon>
        <taxon>Vertebrata</taxon>
        <taxon>Euteleostomi</taxon>
        <taxon>Mammalia</taxon>
        <taxon>Eutheria</taxon>
        <taxon>Laurasiatheria</taxon>
        <taxon>Carnivora</taxon>
        <taxon>Caniformia</taxon>
        <taxon>Canidae</taxon>
        <taxon>Canis</taxon>
    </lineage>
</organism>
<proteinExistence type="predicted"/>
<evidence type="ECO:0000313" key="4">
    <source>
        <dbReference type="Ensembl" id="ENSCAFP00040015434.1"/>
    </source>
</evidence>
<feature type="compositionally biased region" description="Acidic residues" evidence="2">
    <location>
        <begin position="331"/>
        <end position="343"/>
    </location>
</feature>
<evidence type="ECO:0000256" key="1">
    <source>
        <dbReference type="SAM" id="Coils"/>
    </source>
</evidence>
<feature type="region of interest" description="Disordered" evidence="2">
    <location>
        <begin position="114"/>
        <end position="146"/>
    </location>
</feature>
<evidence type="ECO:0000313" key="3">
    <source>
        <dbReference type="Ensembl" id="ENSCAFP00030013995.1"/>
    </source>
</evidence>
<dbReference type="PANTHER" id="PTHR15531">
    <property type="entry name" value="PROSAAS"/>
    <property type="match status" value="1"/>
</dbReference>
<dbReference type="Ensembl" id="ENSCAFT00040017782.1">
    <property type="protein sequence ID" value="ENSCAFP00040015434.1"/>
    <property type="gene ID" value="ENSCAFG00040009584.1"/>
</dbReference>